<accession>A0A3M7GKU2</accession>
<evidence type="ECO:0008006" key="4">
    <source>
        <dbReference type="Google" id="ProtNLM"/>
    </source>
</evidence>
<organism evidence="2 3">
    <name type="scientific">Hortaea werneckii</name>
    <name type="common">Black yeast</name>
    <name type="synonym">Cladosporium werneckii</name>
    <dbReference type="NCBI Taxonomy" id="91943"/>
    <lineage>
        <taxon>Eukaryota</taxon>
        <taxon>Fungi</taxon>
        <taxon>Dikarya</taxon>
        <taxon>Ascomycota</taxon>
        <taxon>Pezizomycotina</taxon>
        <taxon>Dothideomycetes</taxon>
        <taxon>Dothideomycetidae</taxon>
        <taxon>Mycosphaerellales</taxon>
        <taxon>Teratosphaeriaceae</taxon>
        <taxon>Hortaea</taxon>
    </lineage>
</organism>
<dbReference type="Gene3D" id="3.30.565.10">
    <property type="entry name" value="Histidine kinase-like ATPase, C-terminal domain"/>
    <property type="match status" value="1"/>
</dbReference>
<evidence type="ECO:0000256" key="1">
    <source>
        <dbReference type="SAM" id="MobiDB-lite"/>
    </source>
</evidence>
<dbReference type="InterPro" id="IPR036890">
    <property type="entry name" value="HATPase_C_sf"/>
</dbReference>
<dbReference type="NCBIfam" id="NF047352">
    <property type="entry name" value="P_loop_sacsin"/>
    <property type="match status" value="1"/>
</dbReference>
<feature type="compositionally biased region" description="Polar residues" evidence="1">
    <location>
        <begin position="1186"/>
        <end position="1202"/>
    </location>
</feature>
<dbReference type="Proteomes" id="UP000281468">
    <property type="component" value="Unassembled WGS sequence"/>
</dbReference>
<proteinExistence type="predicted"/>
<sequence>MDDAQEAKRLIDDIRRAKGVDDESGASESVKDLEKALRILSEELYAKPTHFVLELIQNADDNRYDDVEPSLSVLYRDDGYLWVGCNEVGFMPENVWALCRIGDSTKKVDGGAKGFIGEKGIGFKSAFKVADRVWVKSGALSFMFDKNKRLGMIAPEWADIPEQKLIQDRTMFCFRIPHAKHRSGVRADIVQLKPALLLFLRKLRTIHVTVQDDNGDTTLACRLSRADDSVSGIRRTILQRDTTVNRPHKYGKNKPSTATEGFLVFQSTVKNMPAETKRHGVSETELLMAFPIDGDMKPFLRNRATFNFLPIREYGLSFVLQGDFMLSASREDILMGNDWNNELVRAALELFCSAVTVFNERDLLKFTWLRYAKPRANAASTIFDGFLENLTRRLRDSRILLSQGNTLEAPSQLEIVPDHFADGGSPPKLLVTASRGLDGYVSPNYDIDDLKQLQIQEMSPREFRDLIKLLTVSGSQQMKPMEWHSKVAQAFLHIGHAMAYDIALVPLSNGRWAPPSLGDLFLPEYSSTLSVPGGVDIAMITRSASLDPSRRLLFERLGATRLGSAQIFEQILKQHRTFKGVGECSVEHAVEQAWFVWTCPIRPRQYNLKDLLLSAHDGTLHKASELYMDDPDGTKKLSDFFGVNNPVVRRLHPQYFIQTSDDKKLLSWLQWLKNDIKVNTLPKLAGSDGKVTPEFTFIVNNSPSSAWLKLLRDYRSTYSLSDSVKKFFANVIVDCRGNRRLKLCDAYMPTPDVLKEASDEQMVDLIAIDDPENPSWSKLTSLGLRIKPDLPLFLKALIRLQSAPLTSDTATRAKRIYGSLEGFARMSGENQKKIQSAFTNAHLIFVPLESGGGKWVGKTVCRWISDACLSKLYDLKALYKDYVDLFCRTLSIKAANAADIIDEMEHLETGAGATSKAVQLLVALEKQMHVVDEINVATERLRKNVNIFPVQGKDGLISFRSLNDKSWFIADRPRLKKLFEGKVDLLVEDDKLKACSNLIGRMKLDTRKLSKCTCEETVREGEKKLNQELTDHVRVRAKYVALLASPDKRKSLESRFSTLDVISVDGLRQKSFVQTPSGPIYGADEASHACIEYRQDSVQVLVPSSSRSLPGLVLNDLCGHLMKEFDIGAGQAVNMLVIFTTEDMNSIELLLEKMQLETGAFNSAEQPLTVVIDEKMANEERRKTQTTKSVPTPIINRNGSSMGVTGGTIPAEAQNFNHKTTAGYLGTEISGSSAAVRSRGVGRSSDTSSCAATSDSSGGFGGSATYIRFGEGEPVFVGRSSFRPKAREDVSERDLLQKDTSLDLSQIKKALHITPPGARDSSNGIRSVLPTAGHADEHQLKIGSHGEHMAYEILNQKFGVTYDQWTSLLREEHGFPAFSGVEAYHADFTVITNYQVCQRISNYLIKEGVVSGEMLAGRKVTAYHIEVKATTGRCSEPFSMSDAQLDLARCFHSDRSEIYMVMRLFNLNAAKPSADFFIDPYLMMLNGQLKFTAPGGLLLEKAG</sequence>
<gene>
    <name evidence="2" type="ORF">D0862_06361</name>
</gene>
<name>A0A3M7GKU2_HORWE</name>
<evidence type="ECO:0000313" key="2">
    <source>
        <dbReference type="EMBL" id="RMZ01468.1"/>
    </source>
</evidence>
<comment type="caution">
    <text evidence="2">The sequence shown here is derived from an EMBL/GenBank/DDBJ whole genome shotgun (WGS) entry which is preliminary data.</text>
</comment>
<feature type="region of interest" description="Disordered" evidence="1">
    <location>
        <begin position="1239"/>
        <end position="1258"/>
    </location>
</feature>
<protein>
    <recommendedName>
        <fullName evidence="4">Protein NO VEIN C-terminal domain-containing protein</fullName>
    </recommendedName>
</protein>
<evidence type="ECO:0000313" key="3">
    <source>
        <dbReference type="Proteomes" id="UP000281468"/>
    </source>
</evidence>
<dbReference type="InterPro" id="IPR052957">
    <property type="entry name" value="Auxin_embryo_med"/>
</dbReference>
<dbReference type="EMBL" id="QWIQ01000181">
    <property type="protein sequence ID" value="RMZ01468.1"/>
    <property type="molecule type" value="Genomic_DNA"/>
</dbReference>
<dbReference type="SUPFAM" id="SSF55874">
    <property type="entry name" value="ATPase domain of HSP90 chaperone/DNA topoisomerase II/histidine kinase"/>
    <property type="match status" value="1"/>
</dbReference>
<dbReference type="PANTHER" id="PTHR32387">
    <property type="entry name" value="WU:FJ29H11"/>
    <property type="match status" value="1"/>
</dbReference>
<feature type="compositionally biased region" description="Low complexity" evidence="1">
    <location>
        <begin position="1244"/>
        <end position="1257"/>
    </location>
</feature>
<feature type="region of interest" description="Disordered" evidence="1">
    <location>
        <begin position="1179"/>
        <end position="1202"/>
    </location>
</feature>
<dbReference type="PANTHER" id="PTHR32387:SF0">
    <property type="entry name" value="PROTEIN NO VEIN"/>
    <property type="match status" value="1"/>
</dbReference>
<reference evidence="2 3" key="1">
    <citation type="journal article" date="2018" name="BMC Genomics">
        <title>Genomic evidence for intraspecific hybridization in a clonal and extremely halotolerant yeast.</title>
        <authorList>
            <person name="Gostincar C."/>
            <person name="Stajich J.E."/>
            <person name="Zupancic J."/>
            <person name="Zalar P."/>
            <person name="Gunde-Cimerman N."/>
        </authorList>
    </citation>
    <scope>NUCLEOTIDE SEQUENCE [LARGE SCALE GENOMIC DNA]</scope>
    <source>
        <strain evidence="2 3">EXF-171</strain>
    </source>
</reference>